<evidence type="ECO:0000259" key="4">
    <source>
        <dbReference type="Pfam" id="PF05368"/>
    </source>
</evidence>
<dbReference type="HOGENOM" id="CLU_044876_6_0_1"/>
<evidence type="ECO:0000256" key="3">
    <source>
        <dbReference type="ARBA" id="ARBA00023002"/>
    </source>
</evidence>
<keyword evidence="2" id="KW-0521">NADP</keyword>
<dbReference type="GO" id="GO:0016491">
    <property type="term" value="F:oxidoreductase activity"/>
    <property type="evidence" value="ECO:0007669"/>
    <property type="project" value="UniProtKB-KW"/>
</dbReference>
<evidence type="ECO:0000256" key="2">
    <source>
        <dbReference type="ARBA" id="ARBA00022857"/>
    </source>
</evidence>
<evidence type="ECO:0000313" key="6">
    <source>
        <dbReference type="Proteomes" id="UP000007129"/>
    </source>
</evidence>
<comment type="caution">
    <text evidence="5">The sequence shown here is derived from an EMBL/GenBank/DDBJ whole genome shotgun (WGS) entry which is preliminary data.</text>
</comment>
<dbReference type="Gene3D" id="3.40.50.720">
    <property type="entry name" value="NAD(P)-binding Rossmann-like Domain"/>
    <property type="match status" value="1"/>
</dbReference>
<gene>
    <name evidence="5" type="ORF">MPH_13093</name>
</gene>
<dbReference type="Gene3D" id="3.90.25.10">
    <property type="entry name" value="UDP-galactose 4-epimerase, domain 1"/>
    <property type="match status" value="1"/>
</dbReference>
<sequence length="418" mass="46048">MDRLPTHVYMDRWRAHLMAELYRLQKSLGETPSVEFPYTPPSSSRHPLPIRSCKREPRSTAAWAVMPPNIRVAVFGATGRSASSIIDALHESPETFEITAFSRSCSFQKPQNALHRSRGIHVLPYDLTRPNQDALVSVLRNIDVVVSALGPDAILDQIPLARASRAAGVERFVPAMYAPCAPAVGVLDARELKEEVLNHVKRIGLGYTVIDVGCWYEHYTSGLPRLGAATAAQQLPLPGLNVIPGTGDVLGALTSFRDVGRWVARVIADPRTLNKMVFACGDVLTANQAFDIVDRVAGVHVSRNYFSGEDLLAAISEARALMRNGVAVESTARELRLAQSMYSYGVRGDNTPWTAKYLGYLNAAELYPDFRPVSFEEFVKDAVAGEGPMPCDYVGTARANVLMKEMNEWTPRHIRTND</sequence>
<dbReference type="Proteomes" id="UP000007129">
    <property type="component" value="Unassembled WGS sequence"/>
</dbReference>
<protein>
    <recommendedName>
        <fullName evidence="4">NmrA-like domain-containing protein</fullName>
    </recommendedName>
</protein>
<dbReference type="eggNOG" id="ENOG502QPMY">
    <property type="taxonomic scope" value="Eukaryota"/>
</dbReference>
<reference evidence="5 6" key="1">
    <citation type="journal article" date="2012" name="BMC Genomics">
        <title>Tools to kill: Genome of one of the most destructive plant pathogenic fungi Macrophomina phaseolina.</title>
        <authorList>
            <person name="Islam M.S."/>
            <person name="Haque M.S."/>
            <person name="Islam M.M."/>
            <person name="Emdad E.M."/>
            <person name="Halim A."/>
            <person name="Hossen Q.M.M."/>
            <person name="Hossain M.Z."/>
            <person name="Ahmed B."/>
            <person name="Rahim S."/>
            <person name="Rahman M.S."/>
            <person name="Alam M.M."/>
            <person name="Hou S."/>
            <person name="Wan X."/>
            <person name="Saito J.A."/>
            <person name="Alam M."/>
        </authorList>
    </citation>
    <scope>NUCLEOTIDE SEQUENCE [LARGE SCALE GENOMIC DNA]</scope>
    <source>
        <strain evidence="5 6">MS6</strain>
    </source>
</reference>
<name>K2QJ39_MACPH</name>
<dbReference type="PANTHER" id="PTHR47706">
    <property type="entry name" value="NMRA-LIKE FAMILY PROTEIN"/>
    <property type="match status" value="1"/>
</dbReference>
<evidence type="ECO:0000256" key="1">
    <source>
        <dbReference type="ARBA" id="ARBA00005725"/>
    </source>
</evidence>
<dbReference type="Pfam" id="PF05368">
    <property type="entry name" value="NmrA"/>
    <property type="match status" value="1"/>
</dbReference>
<dbReference type="AlphaFoldDB" id="K2QJ39"/>
<dbReference type="InterPro" id="IPR008030">
    <property type="entry name" value="NmrA-like"/>
</dbReference>
<evidence type="ECO:0000313" key="5">
    <source>
        <dbReference type="EMBL" id="EKG09886.1"/>
    </source>
</evidence>
<dbReference type="InParanoid" id="K2QJ39"/>
<dbReference type="OrthoDB" id="419598at2759"/>
<dbReference type="STRING" id="1126212.K2QJ39"/>
<keyword evidence="3" id="KW-0560">Oxidoreductase</keyword>
<feature type="domain" description="NmrA-like" evidence="4">
    <location>
        <begin position="71"/>
        <end position="378"/>
    </location>
</feature>
<organism evidence="5 6">
    <name type="scientific">Macrophomina phaseolina (strain MS6)</name>
    <name type="common">Charcoal rot fungus</name>
    <dbReference type="NCBI Taxonomy" id="1126212"/>
    <lineage>
        <taxon>Eukaryota</taxon>
        <taxon>Fungi</taxon>
        <taxon>Dikarya</taxon>
        <taxon>Ascomycota</taxon>
        <taxon>Pezizomycotina</taxon>
        <taxon>Dothideomycetes</taxon>
        <taxon>Dothideomycetes incertae sedis</taxon>
        <taxon>Botryosphaeriales</taxon>
        <taxon>Botryosphaeriaceae</taxon>
        <taxon>Macrophomina</taxon>
    </lineage>
</organism>
<dbReference type="InterPro" id="IPR036291">
    <property type="entry name" value="NAD(P)-bd_dom_sf"/>
</dbReference>
<dbReference type="SUPFAM" id="SSF51735">
    <property type="entry name" value="NAD(P)-binding Rossmann-fold domains"/>
    <property type="match status" value="1"/>
</dbReference>
<dbReference type="InterPro" id="IPR051609">
    <property type="entry name" value="NmrA/Isoflavone_reductase-like"/>
</dbReference>
<dbReference type="EMBL" id="AHHD01000564">
    <property type="protein sequence ID" value="EKG09886.1"/>
    <property type="molecule type" value="Genomic_DNA"/>
</dbReference>
<proteinExistence type="inferred from homology"/>
<comment type="similarity">
    <text evidence="1">Belongs to the NmrA-type oxidoreductase family. Isoflavone reductase subfamily.</text>
</comment>
<dbReference type="PANTHER" id="PTHR47706:SF4">
    <property type="entry name" value="NMRA-LIKE DOMAIN-CONTAINING PROTEIN"/>
    <property type="match status" value="1"/>
</dbReference>
<accession>K2QJ39</accession>
<dbReference type="VEuPathDB" id="FungiDB:MPH_13093"/>